<dbReference type="EMBL" id="AM920437">
    <property type="protein sequence ID" value="CAP97514.1"/>
    <property type="molecule type" value="Genomic_DNA"/>
</dbReference>
<dbReference type="HOGENOM" id="CLU_990802_0_0_1"/>
<keyword evidence="2" id="KW-1185">Reference proteome</keyword>
<reference evidence="1 2" key="1">
    <citation type="journal article" date="2008" name="Nat. Biotechnol.">
        <title>Genome sequencing and analysis of the filamentous fungus Penicillium chrysogenum.</title>
        <authorList>
            <person name="van den Berg M.A."/>
            <person name="Albang R."/>
            <person name="Albermann K."/>
            <person name="Badger J.H."/>
            <person name="Daran J.-M."/>
            <person name="Driessen A.J.M."/>
            <person name="Garcia-Estrada C."/>
            <person name="Fedorova N.D."/>
            <person name="Harris D.M."/>
            <person name="Heijne W.H.M."/>
            <person name="Joardar V.S."/>
            <person name="Kiel J.A.K.W."/>
            <person name="Kovalchuk A."/>
            <person name="Martin J.F."/>
            <person name="Nierman W.C."/>
            <person name="Nijland J.G."/>
            <person name="Pronk J.T."/>
            <person name="Roubos J.A."/>
            <person name="van der Klei I.J."/>
            <person name="van Peij N.N.M.E."/>
            <person name="Veenhuis M."/>
            <person name="von Doehren H."/>
            <person name="Wagner C."/>
            <person name="Wortman J.R."/>
            <person name="Bovenberg R.A.L."/>
        </authorList>
    </citation>
    <scope>NUCLEOTIDE SEQUENCE [LARGE SCALE GENOMIC DNA]</scope>
    <source>
        <strain evidence="2">ATCC 28089 / DSM 1075 / NRRL 1951 / Wisconsin 54-1255</strain>
    </source>
</reference>
<dbReference type="VEuPathDB" id="FungiDB:PCH_Pc22g02260"/>
<dbReference type="AlphaFoldDB" id="B6HP86"/>
<evidence type="ECO:0000313" key="2">
    <source>
        <dbReference type="Proteomes" id="UP000000724"/>
    </source>
</evidence>
<organism evidence="1 2">
    <name type="scientific">Penicillium rubens (strain ATCC 28089 / DSM 1075 / NRRL 1951 / Wisconsin 54-1255)</name>
    <name type="common">Penicillium chrysogenum</name>
    <dbReference type="NCBI Taxonomy" id="500485"/>
    <lineage>
        <taxon>Eukaryota</taxon>
        <taxon>Fungi</taxon>
        <taxon>Dikarya</taxon>
        <taxon>Ascomycota</taxon>
        <taxon>Pezizomycotina</taxon>
        <taxon>Eurotiomycetes</taxon>
        <taxon>Eurotiomycetidae</taxon>
        <taxon>Eurotiales</taxon>
        <taxon>Aspergillaceae</taxon>
        <taxon>Penicillium</taxon>
        <taxon>Penicillium chrysogenum species complex</taxon>
    </lineage>
</organism>
<gene>
    <name evidence="1" type="ORF">Pc22g02260</name>
    <name evidence="1" type="ORF">PCH_Pc22g02260</name>
</gene>
<accession>B6HP86</accession>
<dbReference type="Proteomes" id="UP000000724">
    <property type="component" value="Contig Pc00c22"/>
</dbReference>
<proteinExistence type="predicted"/>
<protein>
    <submittedName>
        <fullName evidence="1">Uncharacterized protein</fullName>
    </submittedName>
</protein>
<sequence>MDPQWAFGGAIRRRPGAVPSRPGPLHTTQPHSLVFVFGLVCSLDSAKPSRYEVQQLPVDPGHYGRKGHLHWKSLSTSFLLQTPGQAECLMKKEVASTGGSVSPVTQCNEAYASTEAKSQGPKIEITTVCSGQTPDGVGDLGKKGGGLLHLLSGKGKKKEEEDSGGDASLYTFSTLIDKVPTGSIALPESEMTLFHKFADPINSSYTLNNLTMSPTVHVISSTGNPRQARGFVCFQHHDRTTAMEPPNIALWGQRNKGLPHTKDPNGASNVIDITPGLQHKA</sequence>
<name>B6HP86_PENRW</name>
<dbReference type="OrthoDB" id="4506167at2759"/>
<evidence type="ECO:0000313" key="1">
    <source>
        <dbReference type="EMBL" id="CAP97514.1"/>
    </source>
</evidence>